<evidence type="ECO:0000313" key="4">
    <source>
        <dbReference type="Proteomes" id="UP001312865"/>
    </source>
</evidence>
<dbReference type="Pfam" id="PF01144">
    <property type="entry name" value="CoA_trans"/>
    <property type="match status" value="1"/>
</dbReference>
<evidence type="ECO:0000256" key="1">
    <source>
        <dbReference type="ARBA" id="ARBA00007047"/>
    </source>
</evidence>
<dbReference type="PANTHER" id="PTHR13707">
    <property type="entry name" value="KETOACID-COENZYME A TRANSFERASE"/>
    <property type="match status" value="1"/>
</dbReference>
<comment type="similarity">
    <text evidence="1">Belongs to the 3-oxoacid CoA-transferase subunit B family.</text>
</comment>
<gene>
    <name evidence="3" type="ORF">WAK64_09605</name>
</gene>
<dbReference type="SMART" id="SM00882">
    <property type="entry name" value="CoA_trans"/>
    <property type="match status" value="1"/>
</dbReference>
<accession>A0ABU8HDH3</accession>
<dbReference type="Proteomes" id="UP001312865">
    <property type="component" value="Unassembled WGS sequence"/>
</dbReference>
<dbReference type="EMBL" id="JBBAXC010000006">
    <property type="protein sequence ID" value="MEI5907312.1"/>
    <property type="molecule type" value="Genomic_DNA"/>
</dbReference>
<dbReference type="NCBIfam" id="TIGR02428">
    <property type="entry name" value="pcaJ_scoB_fam"/>
    <property type="match status" value="1"/>
</dbReference>
<protein>
    <submittedName>
        <fullName evidence="3">3-oxoacid CoA-transferase subunit B</fullName>
    </submittedName>
</protein>
<dbReference type="RefSeq" id="WP_336586743.1">
    <property type="nucleotide sequence ID" value="NZ_JBBAXC010000006.1"/>
</dbReference>
<dbReference type="PANTHER" id="PTHR13707:SF60">
    <property type="entry name" value="ACETATE COA-TRANSFERASE SUBUNIT ALPHA"/>
    <property type="match status" value="1"/>
</dbReference>
<dbReference type="InterPro" id="IPR012791">
    <property type="entry name" value="3-oxoacid_CoA-transf_B"/>
</dbReference>
<name>A0ABU8HDH3_9BACI</name>
<evidence type="ECO:0000313" key="3">
    <source>
        <dbReference type="EMBL" id="MEI5907312.1"/>
    </source>
</evidence>
<organism evidence="3 4">
    <name type="scientific">Bacillus spongiae</name>
    <dbReference type="NCBI Taxonomy" id="2683610"/>
    <lineage>
        <taxon>Bacteria</taxon>
        <taxon>Bacillati</taxon>
        <taxon>Bacillota</taxon>
        <taxon>Bacilli</taxon>
        <taxon>Bacillales</taxon>
        <taxon>Bacillaceae</taxon>
        <taxon>Bacillus</taxon>
    </lineage>
</organism>
<keyword evidence="2" id="KW-0808">Transferase</keyword>
<keyword evidence="4" id="KW-1185">Reference proteome</keyword>
<reference evidence="3 4" key="1">
    <citation type="journal article" date="2018" name="J. Microbiol.">
        <title>Bacillus spongiae sp. nov., isolated from sponge of Jeju Island.</title>
        <authorList>
            <person name="Lee G.E."/>
            <person name="Im W.T."/>
            <person name="Park J.S."/>
        </authorList>
    </citation>
    <scope>NUCLEOTIDE SEQUENCE [LARGE SCALE GENOMIC DNA]</scope>
    <source>
        <strain evidence="3 4">135PIL107-10</strain>
    </source>
</reference>
<comment type="caution">
    <text evidence="3">The sequence shown here is derived from an EMBL/GenBank/DDBJ whole genome shotgun (WGS) entry which is preliminary data.</text>
</comment>
<dbReference type="InterPro" id="IPR004165">
    <property type="entry name" value="CoA_trans_fam_I"/>
</dbReference>
<dbReference type="InterPro" id="IPR037171">
    <property type="entry name" value="NagB/RpiA_transferase-like"/>
</dbReference>
<evidence type="ECO:0000256" key="2">
    <source>
        <dbReference type="ARBA" id="ARBA00022679"/>
    </source>
</evidence>
<dbReference type="Gene3D" id="3.40.1080.10">
    <property type="entry name" value="Glutaconate Coenzyme A-transferase"/>
    <property type="match status" value="1"/>
</dbReference>
<dbReference type="SUPFAM" id="SSF100950">
    <property type="entry name" value="NagB/RpiA/CoA transferase-like"/>
    <property type="match status" value="1"/>
</dbReference>
<proteinExistence type="inferred from homology"/>
<sequence>MDVGDGWKYKLAKRAAEEIQNRMIVNLGIGIPSFIPNYLPPERRVFFHGENGVIGLGPSPARGEEEENLCNAGGFPVTLQHGGSYCDSAEAFAIIRNRHIDMSVLGALQVSSQGDLANWIIPGKKVPGMGGATELASRAKKVIILMSQCNKKGESKLVTTCTLPLTAKQCVDMVITEMGVYEICEEGFKLVELFHPFSIEEVRQRTNATLMISNNLIKRNDS</sequence>